<feature type="compositionally biased region" description="Low complexity" evidence="1">
    <location>
        <begin position="94"/>
        <end position="140"/>
    </location>
</feature>
<evidence type="ECO:0000256" key="1">
    <source>
        <dbReference type="SAM" id="MobiDB-lite"/>
    </source>
</evidence>
<organism evidence="2 3">
    <name type="scientific">Allomyces macrogynus (strain ATCC 38327)</name>
    <name type="common">Allomyces javanicus var. macrogynus</name>
    <dbReference type="NCBI Taxonomy" id="578462"/>
    <lineage>
        <taxon>Eukaryota</taxon>
        <taxon>Fungi</taxon>
        <taxon>Fungi incertae sedis</taxon>
        <taxon>Blastocladiomycota</taxon>
        <taxon>Blastocladiomycetes</taxon>
        <taxon>Blastocladiales</taxon>
        <taxon>Blastocladiaceae</taxon>
        <taxon>Allomyces</taxon>
    </lineage>
</organism>
<dbReference type="AlphaFoldDB" id="A0A0L0STM4"/>
<accession>A0A0L0STM4</accession>
<dbReference type="Proteomes" id="UP000054350">
    <property type="component" value="Unassembled WGS sequence"/>
</dbReference>
<gene>
    <name evidence="2" type="ORF">AMAG_09852</name>
</gene>
<dbReference type="InterPro" id="IPR018800">
    <property type="entry name" value="PRCC"/>
</dbReference>
<feature type="region of interest" description="Disordered" evidence="1">
    <location>
        <begin position="166"/>
        <end position="189"/>
    </location>
</feature>
<sequence length="289" mass="30173">MSRLLANYCSSDDDESDHEIPTIPAKRPPSPDEKFVPADPSASLWLGTAKKQKRDFGPVTFVVGDLTKDDDADALPSPPRPVTGGAKRGGGAGLFAFLPAPKNTSAAGGASSPLPSLPEPSASSAPPAPALSSYPSATPSWPLDPAAPHPSSAYAVAHPSEAYAYNASSSSSSRAVHPPAPTDDDVTQQLGVDRSALRKLGISDKQLRHSSIAVRSVNVRESLAAEDLEQVSQAHLAAAPKPINQAMSANTKLSIMALAKKAVSQQGDMEQMFSANRVKKQIASKKYGF</sequence>
<evidence type="ECO:0008006" key="4">
    <source>
        <dbReference type="Google" id="ProtNLM"/>
    </source>
</evidence>
<dbReference type="EMBL" id="GG745348">
    <property type="protein sequence ID" value="KNE65888.1"/>
    <property type="molecule type" value="Genomic_DNA"/>
</dbReference>
<evidence type="ECO:0000313" key="3">
    <source>
        <dbReference type="Proteomes" id="UP000054350"/>
    </source>
</evidence>
<evidence type="ECO:0000313" key="2">
    <source>
        <dbReference type="EMBL" id="KNE65888.1"/>
    </source>
</evidence>
<protein>
    <recommendedName>
        <fullName evidence="4">Proline-rich protein PRCC</fullName>
    </recommendedName>
</protein>
<dbReference type="OrthoDB" id="5600425at2759"/>
<reference evidence="2 3" key="1">
    <citation type="submission" date="2009-11" db="EMBL/GenBank/DDBJ databases">
        <title>Annotation of Allomyces macrogynus ATCC 38327.</title>
        <authorList>
            <consortium name="The Broad Institute Genome Sequencing Platform"/>
            <person name="Russ C."/>
            <person name="Cuomo C."/>
            <person name="Burger G."/>
            <person name="Gray M.W."/>
            <person name="Holland P.W.H."/>
            <person name="King N."/>
            <person name="Lang F.B.F."/>
            <person name="Roger A.J."/>
            <person name="Ruiz-Trillo I."/>
            <person name="Young S.K."/>
            <person name="Zeng Q."/>
            <person name="Gargeya S."/>
            <person name="Fitzgerald M."/>
            <person name="Haas B."/>
            <person name="Abouelleil A."/>
            <person name="Alvarado L."/>
            <person name="Arachchi H.M."/>
            <person name="Berlin A."/>
            <person name="Chapman S.B."/>
            <person name="Gearin G."/>
            <person name="Goldberg J."/>
            <person name="Griggs A."/>
            <person name="Gujja S."/>
            <person name="Hansen M."/>
            <person name="Heiman D."/>
            <person name="Howarth C."/>
            <person name="Larimer J."/>
            <person name="Lui A."/>
            <person name="MacDonald P.J.P."/>
            <person name="McCowen C."/>
            <person name="Montmayeur A."/>
            <person name="Murphy C."/>
            <person name="Neiman D."/>
            <person name="Pearson M."/>
            <person name="Priest M."/>
            <person name="Roberts A."/>
            <person name="Saif S."/>
            <person name="Shea T."/>
            <person name="Sisk P."/>
            <person name="Stolte C."/>
            <person name="Sykes S."/>
            <person name="Wortman J."/>
            <person name="Nusbaum C."/>
            <person name="Birren B."/>
        </authorList>
    </citation>
    <scope>NUCLEOTIDE SEQUENCE [LARGE SCALE GENOMIC DNA]</scope>
    <source>
        <strain evidence="2 3">ATCC 38327</strain>
    </source>
</reference>
<feature type="region of interest" description="Disordered" evidence="1">
    <location>
        <begin position="1"/>
        <end position="39"/>
    </location>
</feature>
<name>A0A0L0STM4_ALLM3</name>
<feature type="region of interest" description="Disordered" evidence="1">
    <location>
        <begin position="66"/>
        <end position="153"/>
    </location>
</feature>
<proteinExistence type="predicted"/>
<dbReference type="Pfam" id="PF10253">
    <property type="entry name" value="PRCC"/>
    <property type="match status" value="1"/>
</dbReference>
<dbReference type="VEuPathDB" id="FungiDB:AMAG_09852"/>
<reference evidence="3" key="2">
    <citation type="submission" date="2009-11" db="EMBL/GenBank/DDBJ databases">
        <title>The Genome Sequence of Allomyces macrogynus strain ATCC 38327.</title>
        <authorList>
            <consortium name="The Broad Institute Genome Sequencing Platform"/>
            <person name="Russ C."/>
            <person name="Cuomo C."/>
            <person name="Shea T."/>
            <person name="Young S.K."/>
            <person name="Zeng Q."/>
            <person name="Koehrsen M."/>
            <person name="Haas B."/>
            <person name="Borodovsky M."/>
            <person name="Guigo R."/>
            <person name="Alvarado L."/>
            <person name="Berlin A."/>
            <person name="Borenstein D."/>
            <person name="Chen Z."/>
            <person name="Engels R."/>
            <person name="Freedman E."/>
            <person name="Gellesch M."/>
            <person name="Goldberg J."/>
            <person name="Griggs A."/>
            <person name="Gujja S."/>
            <person name="Heiman D."/>
            <person name="Hepburn T."/>
            <person name="Howarth C."/>
            <person name="Jen D."/>
            <person name="Larson L."/>
            <person name="Lewis B."/>
            <person name="Mehta T."/>
            <person name="Park D."/>
            <person name="Pearson M."/>
            <person name="Roberts A."/>
            <person name="Saif S."/>
            <person name="Shenoy N."/>
            <person name="Sisk P."/>
            <person name="Stolte C."/>
            <person name="Sykes S."/>
            <person name="Walk T."/>
            <person name="White J."/>
            <person name="Yandava C."/>
            <person name="Burger G."/>
            <person name="Gray M.W."/>
            <person name="Holland P.W.H."/>
            <person name="King N."/>
            <person name="Lang F.B.F."/>
            <person name="Roger A.J."/>
            <person name="Ruiz-Trillo I."/>
            <person name="Lander E."/>
            <person name="Nusbaum C."/>
        </authorList>
    </citation>
    <scope>NUCLEOTIDE SEQUENCE [LARGE SCALE GENOMIC DNA]</scope>
    <source>
        <strain evidence="3">ATCC 38327</strain>
    </source>
</reference>
<keyword evidence="3" id="KW-1185">Reference proteome</keyword>